<evidence type="ECO:0000313" key="2">
    <source>
        <dbReference type="Proteomes" id="UP000265768"/>
    </source>
</evidence>
<keyword evidence="2" id="KW-1185">Reference proteome</keyword>
<organism evidence="1 2">
    <name type="scientific">Bailinhaonella thermotolerans</name>
    <dbReference type="NCBI Taxonomy" id="1070861"/>
    <lineage>
        <taxon>Bacteria</taxon>
        <taxon>Bacillati</taxon>
        <taxon>Actinomycetota</taxon>
        <taxon>Actinomycetes</taxon>
        <taxon>Streptosporangiales</taxon>
        <taxon>Streptosporangiaceae</taxon>
        <taxon>Bailinhaonella</taxon>
    </lineage>
</organism>
<dbReference type="EMBL" id="QZEY01000003">
    <property type="protein sequence ID" value="RJL33488.1"/>
    <property type="molecule type" value="Genomic_DNA"/>
</dbReference>
<dbReference type="Proteomes" id="UP000265768">
    <property type="component" value="Unassembled WGS sequence"/>
</dbReference>
<dbReference type="InterPro" id="IPR021456">
    <property type="entry name" value="DUF3107"/>
</dbReference>
<comment type="caution">
    <text evidence="1">The sequence shown here is derived from an EMBL/GenBank/DDBJ whole genome shotgun (WGS) entry which is preliminary data.</text>
</comment>
<evidence type="ECO:0000313" key="1">
    <source>
        <dbReference type="EMBL" id="RJL33488.1"/>
    </source>
</evidence>
<name>A0A3A4B0M7_9ACTN</name>
<dbReference type="Pfam" id="PF11305">
    <property type="entry name" value="DUF3107"/>
    <property type="match status" value="1"/>
</dbReference>
<proteinExistence type="predicted"/>
<dbReference type="OrthoDB" id="3268468at2"/>
<reference evidence="1 2" key="1">
    <citation type="submission" date="2018-09" db="EMBL/GenBank/DDBJ databases">
        <title>YIM 75507 draft genome.</title>
        <authorList>
            <person name="Tang S."/>
            <person name="Feng Y."/>
        </authorList>
    </citation>
    <scope>NUCLEOTIDE SEQUENCE [LARGE SCALE GENOMIC DNA]</scope>
    <source>
        <strain evidence="1 2">YIM 75507</strain>
    </source>
</reference>
<dbReference type="RefSeq" id="WP_119926447.1">
    <property type="nucleotide sequence ID" value="NZ_QZEY01000003.1"/>
</dbReference>
<accession>A0A3A4B0M7</accession>
<dbReference type="AlphaFoldDB" id="A0A3A4B0M7"/>
<sequence>MEIKIGVQSVHRELVVDTDMSAEDVEQALRDSLPDGVLTLTDKRGKIVMVPASAVGFVEIGGEEIRPVGFGGTL</sequence>
<gene>
    <name evidence="1" type="ORF">D5H75_11970</name>
</gene>
<protein>
    <submittedName>
        <fullName evidence="1">DUF3107 domain-containing protein</fullName>
    </submittedName>
</protein>